<protein>
    <submittedName>
        <fullName evidence="1">DUF1223 domain-containing protein</fullName>
    </submittedName>
</protein>
<dbReference type="PANTHER" id="PTHR36057:SF1">
    <property type="entry name" value="LIPOPROTEIN LIPID ATTACHMENT SITE-LIKE PROTEIN, PUTATIVE (DUF1223)-RELATED"/>
    <property type="match status" value="1"/>
</dbReference>
<dbReference type="Pfam" id="PF06764">
    <property type="entry name" value="DUF1223"/>
    <property type="match status" value="1"/>
</dbReference>
<proteinExistence type="predicted"/>
<dbReference type="InterPro" id="IPR010634">
    <property type="entry name" value="DUF1223"/>
</dbReference>
<dbReference type="InterPro" id="IPR036249">
    <property type="entry name" value="Thioredoxin-like_sf"/>
</dbReference>
<keyword evidence="2" id="KW-1185">Reference proteome</keyword>
<accession>A0A6G9AJH3</accession>
<sequence>MNHLLLSLFFLIATVYGSINTLPETSTRPAPKSVVVLELFTSQGCSSCPPADKALQELTQQAARSGQAVYGLSFHVDYWNRLGWQDPFSTKQFTDRQRQYDRVLQTQTYTPQLVINGKQNVIGGQRGRIQQAIQAIQKQPASAFVDIDGSLTHNADRVTVKYELSAVGPYRVNIALVQKEAHTAVRNGENSGRTLVNTNIVREFKTVDKPGTSGDVVLSLPNNLKAEQTAVLLYVQRTDNQQIVGAKQL</sequence>
<evidence type="ECO:0000313" key="2">
    <source>
        <dbReference type="Proteomes" id="UP000501802"/>
    </source>
</evidence>
<dbReference type="SUPFAM" id="SSF52833">
    <property type="entry name" value="Thioredoxin-like"/>
    <property type="match status" value="1"/>
</dbReference>
<dbReference type="RefSeq" id="WP_167206629.1">
    <property type="nucleotide sequence ID" value="NZ_CP050063.1"/>
</dbReference>
<name>A0A6G9AJH3_9BACT</name>
<dbReference type="KEGG" id="spib:G8759_07445"/>
<reference evidence="1 2" key="1">
    <citation type="submission" date="2020-03" db="EMBL/GenBank/DDBJ databases">
        <authorList>
            <person name="Kim M.K."/>
        </authorList>
    </citation>
    <scope>NUCLEOTIDE SEQUENCE [LARGE SCALE GENOMIC DNA]</scope>
    <source>
        <strain evidence="1 2">BT328</strain>
    </source>
</reference>
<dbReference type="EMBL" id="CP050063">
    <property type="protein sequence ID" value="QIP12469.1"/>
    <property type="molecule type" value="Genomic_DNA"/>
</dbReference>
<organism evidence="1 2">
    <name type="scientific">Spirosoma aureum</name>
    <dbReference type="NCBI Taxonomy" id="2692134"/>
    <lineage>
        <taxon>Bacteria</taxon>
        <taxon>Pseudomonadati</taxon>
        <taxon>Bacteroidota</taxon>
        <taxon>Cytophagia</taxon>
        <taxon>Cytophagales</taxon>
        <taxon>Cytophagaceae</taxon>
        <taxon>Spirosoma</taxon>
    </lineage>
</organism>
<dbReference type="AlphaFoldDB" id="A0A6G9AJH3"/>
<gene>
    <name evidence="1" type="ORF">G8759_07445</name>
</gene>
<dbReference type="Proteomes" id="UP000501802">
    <property type="component" value="Chromosome"/>
</dbReference>
<evidence type="ECO:0000313" key="1">
    <source>
        <dbReference type="EMBL" id="QIP12469.1"/>
    </source>
</evidence>
<dbReference type="PANTHER" id="PTHR36057">
    <property type="match status" value="1"/>
</dbReference>